<dbReference type="AlphaFoldDB" id="A0AAD3SAG2"/>
<proteinExistence type="predicted"/>
<evidence type="ECO:0000259" key="3">
    <source>
        <dbReference type="PROSITE" id="PS50118"/>
    </source>
</evidence>
<feature type="compositionally biased region" description="Basic and acidic residues" evidence="2">
    <location>
        <begin position="170"/>
        <end position="189"/>
    </location>
</feature>
<name>A0AAD3SAG2_NEPGR</name>
<feature type="domain" description="HMG box" evidence="3">
    <location>
        <begin position="213"/>
        <end position="282"/>
    </location>
</feature>
<reference evidence="4" key="1">
    <citation type="submission" date="2023-05" db="EMBL/GenBank/DDBJ databases">
        <title>Nepenthes gracilis genome sequencing.</title>
        <authorList>
            <person name="Fukushima K."/>
        </authorList>
    </citation>
    <scope>NUCLEOTIDE SEQUENCE</scope>
    <source>
        <strain evidence="4">SING2019-196</strain>
    </source>
</reference>
<evidence type="ECO:0000313" key="5">
    <source>
        <dbReference type="Proteomes" id="UP001279734"/>
    </source>
</evidence>
<feature type="DNA-binding region" description="HMG box" evidence="1">
    <location>
        <begin position="213"/>
        <end position="282"/>
    </location>
</feature>
<sequence length="314" mass="35283">MCRKTKNERKNINTPEPPSCPKQHRLAENQASLVPLLSVAALDLVGHRTREFEKAETRTARLLPSIRAFGSLLIFTLRFGSSELHTFLPQQSLPTLVREMAGGSSKSNVAQSRKRVEADTPATLKRAKNGSAFARCEECNSSVPVALVDFHSCSLEARIKMNLEAQIVEKPADHKKPAELKKKPVDRKKATPSSPESKPKKRRLSKIEDPNKPKRPATAFFLFMEDFRKVYKEQHPDSKKGSEVAKEGGEKWKSMTDEEKKQYVDRAAALKAEYEKAMEAYGAENSNDSVDNQVVEKTNNQPEELCDEDVCATW</sequence>
<keyword evidence="1" id="KW-0539">Nucleus</keyword>
<dbReference type="GO" id="GO:0010197">
    <property type="term" value="P:polar nucleus fusion"/>
    <property type="evidence" value="ECO:0007669"/>
    <property type="project" value="TreeGrafter"/>
</dbReference>
<organism evidence="4 5">
    <name type="scientific">Nepenthes gracilis</name>
    <name type="common">Slender pitcher plant</name>
    <dbReference type="NCBI Taxonomy" id="150966"/>
    <lineage>
        <taxon>Eukaryota</taxon>
        <taxon>Viridiplantae</taxon>
        <taxon>Streptophyta</taxon>
        <taxon>Embryophyta</taxon>
        <taxon>Tracheophyta</taxon>
        <taxon>Spermatophyta</taxon>
        <taxon>Magnoliopsida</taxon>
        <taxon>eudicotyledons</taxon>
        <taxon>Gunneridae</taxon>
        <taxon>Pentapetalae</taxon>
        <taxon>Caryophyllales</taxon>
        <taxon>Nepenthaceae</taxon>
        <taxon>Nepenthes</taxon>
    </lineage>
</organism>
<dbReference type="EMBL" id="BSYO01000007">
    <property type="protein sequence ID" value="GMH07059.1"/>
    <property type="molecule type" value="Genomic_DNA"/>
</dbReference>
<evidence type="ECO:0000313" key="4">
    <source>
        <dbReference type="EMBL" id="GMH07059.1"/>
    </source>
</evidence>
<dbReference type="SUPFAM" id="SSF47095">
    <property type="entry name" value="HMG-box"/>
    <property type="match status" value="1"/>
</dbReference>
<protein>
    <recommendedName>
        <fullName evidence="3">HMG box domain-containing protein</fullName>
    </recommendedName>
</protein>
<comment type="caution">
    <text evidence="4">The sequence shown here is derived from an EMBL/GenBank/DDBJ whole genome shotgun (WGS) entry which is preliminary data.</text>
</comment>
<feature type="region of interest" description="Disordered" evidence="2">
    <location>
        <begin position="1"/>
        <end position="23"/>
    </location>
</feature>
<dbReference type="Gene3D" id="1.10.30.10">
    <property type="entry name" value="High mobility group box domain"/>
    <property type="match status" value="1"/>
</dbReference>
<dbReference type="GO" id="GO:0005634">
    <property type="term" value="C:nucleus"/>
    <property type="evidence" value="ECO:0007669"/>
    <property type="project" value="UniProtKB-UniRule"/>
</dbReference>
<gene>
    <name evidence="4" type="ORF">Nepgr_008899</name>
</gene>
<evidence type="ECO:0000256" key="1">
    <source>
        <dbReference type="PROSITE-ProRule" id="PRU00267"/>
    </source>
</evidence>
<dbReference type="PANTHER" id="PTHR47658:SF1">
    <property type="entry name" value="MEIOSIS INITIATOR PROTEIN"/>
    <property type="match status" value="1"/>
</dbReference>
<keyword evidence="5" id="KW-1185">Reference proteome</keyword>
<dbReference type="InterPro" id="IPR009071">
    <property type="entry name" value="HMG_box_dom"/>
</dbReference>
<feature type="region of interest" description="Disordered" evidence="2">
    <location>
        <begin position="170"/>
        <end position="215"/>
    </location>
</feature>
<keyword evidence="1" id="KW-0238">DNA-binding</keyword>
<dbReference type="CDD" id="cd22005">
    <property type="entry name" value="HMG-box_AtHMGB1-like"/>
    <property type="match status" value="1"/>
</dbReference>
<dbReference type="Pfam" id="PF00505">
    <property type="entry name" value="HMG_box"/>
    <property type="match status" value="1"/>
</dbReference>
<dbReference type="PANTHER" id="PTHR47658">
    <property type="entry name" value="HIGH MOBILITY GROUP B PROTEIN 12-RELATED"/>
    <property type="match status" value="1"/>
</dbReference>
<dbReference type="PROSITE" id="PS50118">
    <property type="entry name" value="HMG_BOX_2"/>
    <property type="match status" value="1"/>
</dbReference>
<feature type="region of interest" description="Disordered" evidence="2">
    <location>
        <begin position="233"/>
        <end position="259"/>
    </location>
</feature>
<dbReference type="InterPro" id="IPR036910">
    <property type="entry name" value="HMG_box_dom_sf"/>
</dbReference>
<dbReference type="Proteomes" id="UP001279734">
    <property type="component" value="Unassembled WGS sequence"/>
</dbReference>
<accession>A0AAD3SAG2</accession>
<dbReference type="GO" id="GO:0003677">
    <property type="term" value="F:DNA binding"/>
    <property type="evidence" value="ECO:0007669"/>
    <property type="project" value="UniProtKB-UniRule"/>
</dbReference>
<evidence type="ECO:0000256" key="2">
    <source>
        <dbReference type="SAM" id="MobiDB-lite"/>
    </source>
</evidence>
<dbReference type="SMART" id="SM00398">
    <property type="entry name" value="HMG"/>
    <property type="match status" value="1"/>
</dbReference>